<name>A0A383DC73_9ZZZZ</name>
<gene>
    <name evidence="2" type="ORF">METZ01_LOCUS494825</name>
</gene>
<evidence type="ECO:0000313" key="2">
    <source>
        <dbReference type="EMBL" id="SVE41971.1"/>
    </source>
</evidence>
<dbReference type="AlphaFoldDB" id="A0A383DC73"/>
<reference evidence="2" key="1">
    <citation type="submission" date="2018-05" db="EMBL/GenBank/DDBJ databases">
        <authorList>
            <person name="Lanie J.A."/>
            <person name="Ng W.-L."/>
            <person name="Kazmierczak K.M."/>
            <person name="Andrzejewski T.M."/>
            <person name="Davidsen T.M."/>
            <person name="Wayne K.J."/>
            <person name="Tettelin H."/>
            <person name="Glass J.I."/>
            <person name="Rusch D."/>
            <person name="Podicherti R."/>
            <person name="Tsui H.-C.T."/>
            <person name="Winkler M.E."/>
        </authorList>
    </citation>
    <scope>NUCLEOTIDE SEQUENCE</scope>
</reference>
<proteinExistence type="predicted"/>
<dbReference type="EMBL" id="UINC01216014">
    <property type="protein sequence ID" value="SVE41971.1"/>
    <property type="molecule type" value="Genomic_DNA"/>
</dbReference>
<keyword evidence="1" id="KW-1133">Transmembrane helix</keyword>
<protein>
    <submittedName>
        <fullName evidence="2">Uncharacterized protein</fullName>
    </submittedName>
</protein>
<evidence type="ECO:0000256" key="1">
    <source>
        <dbReference type="SAM" id="Phobius"/>
    </source>
</evidence>
<organism evidence="2">
    <name type="scientific">marine metagenome</name>
    <dbReference type="NCBI Taxonomy" id="408172"/>
    <lineage>
        <taxon>unclassified sequences</taxon>
        <taxon>metagenomes</taxon>
        <taxon>ecological metagenomes</taxon>
    </lineage>
</organism>
<sequence length="47" mass="4948">MAVSLLPSSISGMSIVDWLAAGMAAVVGFTIANNFSDDLYDLVARKE</sequence>
<keyword evidence="1" id="KW-0812">Transmembrane</keyword>
<feature type="transmembrane region" description="Helical" evidence="1">
    <location>
        <begin position="12"/>
        <end position="32"/>
    </location>
</feature>
<accession>A0A383DC73</accession>
<keyword evidence="1" id="KW-0472">Membrane</keyword>